<organism evidence="1">
    <name type="scientific">Arundo donax</name>
    <name type="common">Giant reed</name>
    <name type="synonym">Donax arundinaceus</name>
    <dbReference type="NCBI Taxonomy" id="35708"/>
    <lineage>
        <taxon>Eukaryota</taxon>
        <taxon>Viridiplantae</taxon>
        <taxon>Streptophyta</taxon>
        <taxon>Embryophyta</taxon>
        <taxon>Tracheophyta</taxon>
        <taxon>Spermatophyta</taxon>
        <taxon>Magnoliopsida</taxon>
        <taxon>Liliopsida</taxon>
        <taxon>Poales</taxon>
        <taxon>Poaceae</taxon>
        <taxon>PACMAD clade</taxon>
        <taxon>Arundinoideae</taxon>
        <taxon>Arundineae</taxon>
        <taxon>Arundo</taxon>
    </lineage>
</organism>
<reference evidence="1" key="1">
    <citation type="submission" date="2014-09" db="EMBL/GenBank/DDBJ databases">
        <authorList>
            <person name="Magalhaes I.L.F."/>
            <person name="Oliveira U."/>
            <person name="Santos F.R."/>
            <person name="Vidigal T.H.D.A."/>
            <person name="Brescovit A.D."/>
            <person name="Santos A.J."/>
        </authorList>
    </citation>
    <scope>NUCLEOTIDE SEQUENCE</scope>
    <source>
        <tissue evidence="1">Shoot tissue taken approximately 20 cm above the soil surface</tissue>
    </source>
</reference>
<evidence type="ECO:0000313" key="1">
    <source>
        <dbReference type="EMBL" id="JAD33960.1"/>
    </source>
</evidence>
<accession>A0A0A8ZB37</accession>
<proteinExistence type="predicted"/>
<dbReference type="EMBL" id="GBRH01263935">
    <property type="protein sequence ID" value="JAD33960.1"/>
    <property type="molecule type" value="Transcribed_RNA"/>
</dbReference>
<sequence>MLPSPFTILIWSSPPPVVSSSCVPPRVMLP</sequence>
<name>A0A0A8ZB37_ARUDO</name>
<dbReference type="AlphaFoldDB" id="A0A0A8ZB37"/>
<reference evidence="1" key="2">
    <citation type="journal article" date="2015" name="Data Brief">
        <title>Shoot transcriptome of the giant reed, Arundo donax.</title>
        <authorList>
            <person name="Barrero R.A."/>
            <person name="Guerrero F.D."/>
            <person name="Moolhuijzen P."/>
            <person name="Goolsby J.A."/>
            <person name="Tidwell J."/>
            <person name="Bellgard S.E."/>
            <person name="Bellgard M.I."/>
        </authorList>
    </citation>
    <scope>NUCLEOTIDE SEQUENCE</scope>
    <source>
        <tissue evidence="1">Shoot tissue taken approximately 20 cm above the soil surface</tissue>
    </source>
</reference>
<protein>
    <submittedName>
        <fullName evidence="1">Uncharacterized protein</fullName>
    </submittedName>
</protein>